<dbReference type="AlphaFoldDB" id="A0A9P3EE60"/>
<keyword evidence="1" id="KW-0732">Signal</keyword>
<feature type="signal peptide" evidence="1">
    <location>
        <begin position="1"/>
        <end position="24"/>
    </location>
</feature>
<accession>A0A9P3EE60</accession>
<dbReference type="Proteomes" id="UP000630864">
    <property type="component" value="Unassembled WGS sequence"/>
</dbReference>
<proteinExistence type="predicted"/>
<reference evidence="2" key="1">
    <citation type="submission" date="2020-09" db="EMBL/GenBank/DDBJ databases">
        <title>Pseudomonas syringae pv. eriobotryae genome sequence causing loquat canker disease.</title>
        <authorList>
            <person name="Fukuda S."/>
            <person name="Tashiro H."/>
            <person name="Nagano Y."/>
        </authorList>
    </citation>
    <scope>NUCLEOTIDE SEQUENCE</scope>
    <source>
        <strain evidence="2">AM001</strain>
    </source>
</reference>
<name>A0A9P3EE60_PSEA0</name>
<comment type="caution">
    <text evidence="2">The sequence shown here is derived from an EMBL/GenBank/DDBJ whole genome shotgun (WGS) entry which is preliminary data.</text>
</comment>
<organism evidence="2 3">
    <name type="scientific">Pseudomonas amygdali pv. eriobotryae</name>
    <dbReference type="NCBI Taxonomy" id="129137"/>
    <lineage>
        <taxon>Bacteria</taxon>
        <taxon>Pseudomonadati</taxon>
        <taxon>Pseudomonadota</taxon>
        <taxon>Gammaproteobacteria</taxon>
        <taxon>Pseudomonadales</taxon>
        <taxon>Pseudomonadaceae</taxon>
        <taxon>Pseudomonas</taxon>
        <taxon>Pseudomonas amygdali</taxon>
    </lineage>
</organism>
<evidence type="ECO:0000256" key="1">
    <source>
        <dbReference type="SAM" id="SignalP"/>
    </source>
</evidence>
<evidence type="ECO:0000313" key="3">
    <source>
        <dbReference type="Proteomes" id="UP000630864"/>
    </source>
</evidence>
<gene>
    <name evidence="2" type="ORF">PSE10A_46340</name>
</gene>
<dbReference type="RefSeq" id="WP_189659080.1">
    <property type="nucleotide sequence ID" value="NZ_BMZW01000035.1"/>
</dbReference>
<sequence>MRIQKLVLGLFVSILSVSSIHAFAADDVEASQTQQEVFLEHVTSVVGEPVYQNDETGVIVYSAPESAPFTINK</sequence>
<protein>
    <submittedName>
        <fullName evidence="2">Uncharacterized protein</fullName>
    </submittedName>
</protein>
<evidence type="ECO:0000313" key="2">
    <source>
        <dbReference type="EMBL" id="GFZ62123.1"/>
    </source>
</evidence>
<feature type="chain" id="PRO_5040506851" evidence="1">
    <location>
        <begin position="25"/>
        <end position="73"/>
    </location>
</feature>
<dbReference type="EMBL" id="BMZW01000035">
    <property type="protein sequence ID" value="GFZ62123.1"/>
    <property type="molecule type" value="Genomic_DNA"/>
</dbReference>